<dbReference type="RefSeq" id="WP_024268260.1">
    <property type="nucleotide sequence ID" value="NC_023035.1"/>
</dbReference>
<dbReference type="SMART" id="SM00382">
    <property type="entry name" value="AAA"/>
    <property type="match status" value="1"/>
</dbReference>
<dbReference type="eggNOG" id="COG0410">
    <property type="taxonomic scope" value="Bacteria"/>
</dbReference>
<keyword evidence="3" id="KW-0547">Nucleotide-binding</keyword>
<dbReference type="HOGENOM" id="CLU_000604_1_2_12"/>
<dbReference type="Pfam" id="PF00005">
    <property type="entry name" value="ABC_tran"/>
    <property type="match status" value="1"/>
</dbReference>
<organism evidence="7 8">
    <name type="scientific">Salinispira pacifica</name>
    <dbReference type="NCBI Taxonomy" id="1307761"/>
    <lineage>
        <taxon>Bacteria</taxon>
        <taxon>Pseudomonadati</taxon>
        <taxon>Spirochaetota</taxon>
        <taxon>Spirochaetia</taxon>
        <taxon>Spirochaetales</taxon>
        <taxon>Spirochaetaceae</taxon>
        <taxon>Salinispira</taxon>
    </lineage>
</organism>
<protein>
    <submittedName>
        <fullName evidence="7">Branched-chain amino acid transport ATP-binding protein LivF</fullName>
    </submittedName>
</protein>
<dbReference type="Proteomes" id="UP000018680">
    <property type="component" value="Chromosome"/>
</dbReference>
<dbReference type="SUPFAM" id="SSF52540">
    <property type="entry name" value="P-loop containing nucleoside triphosphate hydrolases"/>
    <property type="match status" value="1"/>
</dbReference>
<dbReference type="Gene3D" id="3.40.50.300">
    <property type="entry name" value="P-loop containing nucleotide triphosphate hydrolases"/>
    <property type="match status" value="1"/>
</dbReference>
<dbReference type="EMBL" id="CP006939">
    <property type="protein sequence ID" value="AHC15343.1"/>
    <property type="molecule type" value="Genomic_DNA"/>
</dbReference>
<dbReference type="KEGG" id="slr:L21SP2_1972"/>
<dbReference type="PATRIC" id="fig|1307761.3.peg.1965"/>
<feature type="domain" description="ABC transporter" evidence="6">
    <location>
        <begin position="2"/>
        <end position="233"/>
    </location>
</feature>
<dbReference type="STRING" id="1307761.L21SP2_1972"/>
<name>V5WHQ5_9SPIO</name>
<dbReference type="InterPro" id="IPR017871">
    <property type="entry name" value="ABC_transporter-like_CS"/>
</dbReference>
<evidence type="ECO:0000256" key="3">
    <source>
        <dbReference type="ARBA" id="ARBA00022741"/>
    </source>
</evidence>
<dbReference type="InterPro" id="IPR052156">
    <property type="entry name" value="BCAA_Transport_ATP-bd_LivF"/>
</dbReference>
<keyword evidence="8" id="KW-1185">Reference proteome</keyword>
<accession>V5WHQ5</accession>
<gene>
    <name evidence="7" type="ORF">L21SP2_1972</name>
</gene>
<proteinExistence type="inferred from homology"/>
<dbReference type="CDD" id="cd03224">
    <property type="entry name" value="ABC_TM1139_LivF_branched"/>
    <property type="match status" value="1"/>
</dbReference>
<dbReference type="AlphaFoldDB" id="V5WHQ5"/>
<evidence type="ECO:0000256" key="2">
    <source>
        <dbReference type="ARBA" id="ARBA00022448"/>
    </source>
</evidence>
<dbReference type="InterPro" id="IPR003439">
    <property type="entry name" value="ABC_transporter-like_ATP-bd"/>
</dbReference>
<evidence type="ECO:0000313" key="8">
    <source>
        <dbReference type="Proteomes" id="UP000018680"/>
    </source>
</evidence>
<dbReference type="GO" id="GO:0016887">
    <property type="term" value="F:ATP hydrolysis activity"/>
    <property type="evidence" value="ECO:0007669"/>
    <property type="project" value="InterPro"/>
</dbReference>
<evidence type="ECO:0000259" key="6">
    <source>
        <dbReference type="PROSITE" id="PS50893"/>
    </source>
</evidence>
<dbReference type="InterPro" id="IPR027417">
    <property type="entry name" value="P-loop_NTPase"/>
</dbReference>
<keyword evidence="5" id="KW-0029">Amino-acid transport</keyword>
<sequence>MLSIKNAKAAYGKIQVLHGLSLDVGRGSVGLFGPNGAGKTTLINTILGLVPLQSGKIVFDFKDVTTRPTHERVRLGISVVPQERELFPWLSVYENLVIGAENTPLGRDDIPQTLEEVYAIFPILRERHGQLAGTLSGGQQRMLAVGRALMARPKLLILDEPSLGLQPSIVHELFNILKEMKERVGVLITEQNVRESLRVVDKGYIIENGRIVLSGNADELASNPEVEKAYLGL</sequence>
<evidence type="ECO:0000313" key="7">
    <source>
        <dbReference type="EMBL" id="AHC15343.1"/>
    </source>
</evidence>
<dbReference type="InterPro" id="IPR003593">
    <property type="entry name" value="AAA+_ATPase"/>
</dbReference>
<dbReference type="GO" id="GO:0005524">
    <property type="term" value="F:ATP binding"/>
    <property type="evidence" value="ECO:0007669"/>
    <property type="project" value="UniProtKB-KW"/>
</dbReference>
<dbReference type="PROSITE" id="PS00211">
    <property type="entry name" value="ABC_TRANSPORTER_1"/>
    <property type="match status" value="1"/>
</dbReference>
<evidence type="ECO:0000256" key="4">
    <source>
        <dbReference type="ARBA" id="ARBA00022840"/>
    </source>
</evidence>
<dbReference type="GO" id="GO:0015807">
    <property type="term" value="P:L-amino acid transport"/>
    <property type="evidence" value="ECO:0007669"/>
    <property type="project" value="TreeGrafter"/>
</dbReference>
<dbReference type="OrthoDB" id="9776369at2"/>
<reference evidence="7 8" key="1">
    <citation type="journal article" date="2015" name="Stand. Genomic Sci.">
        <title>Complete genome sequence and description of Salinispira pacifica gen. nov., sp. nov., a novel spirochaete isolated form a hypersaline microbial mat.</title>
        <authorList>
            <person name="Ben Hania W."/>
            <person name="Joseph M."/>
            <person name="Schumann P."/>
            <person name="Bunk B."/>
            <person name="Fiebig A."/>
            <person name="Sproer C."/>
            <person name="Klenk H.P."/>
            <person name="Fardeau M.L."/>
            <person name="Spring S."/>
        </authorList>
    </citation>
    <scope>NUCLEOTIDE SEQUENCE [LARGE SCALE GENOMIC DNA]</scope>
    <source>
        <strain evidence="7 8">L21-RPul-D2</strain>
    </source>
</reference>
<keyword evidence="2" id="KW-0813">Transport</keyword>
<keyword evidence="4 7" id="KW-0067">ATP-binding</keyword>
<evidence type="ECO:0000256" key="5">
    <source>
        <dbReference type="ARBA" id="ARBA00022970"/>
    </source>
</evidence>
<dbReference type="GO" id="GO:0015658">
    <property type="term" value="F:branched-chain amino acid transmembrane transporter activity"/>
    <property type="evidence" value="ECO:0007669"/>
    <property type="project" value="TreeGrafter"/>
</dbReference>
<dbReference type="PROSITE" id="PS50893">
    <property type="entry name" value="ABC_TRANSPORTER_2"/>
    <property type="match status" value="1"/>
</dbReference>
<evidence type="ECO:0000256" key="1">
    <source>
        <dbReference type="ARBA" id="ARBA00005417"/>
    </source>
</evidence>
<dbReference type="PANTHER" id="PTHR43820">
    <property type="entry name" value="HIGH-AFFINITY BRANCHED-CHAIN AMINO ACID TRANSPORT ATP-BINDING PROTEIN LIVF"/>
    <property type="match status" value="1"/>
</dbReference>
<dbReference type="PANTHER" id="PTHR43820:SF4">
    <property type="entry name" value="HIGH-AFFINITY BRANCHED-CHAIN AMINO ACID TRANSPORT ATP-BINDING PROTEIN LIVF"/>
    <property type="match status" value="1"/>
</dbReference>
<comment type="similarity">
    <text evidence="1">Belongs to the ABC transporter superfamily.</text>
</comment>